<keyword evidence="3" id="KW-1133">Transmembrane helix</keyword>
<evidence type="ECO:0000256" key="2">
    <source>
        <dbReference type="SAM" id="MobiDB-lite"/>
    </source>
</evidence>
<dbReference type="AlphaFoldDB" id="A0A517PJ59"/>
<evidence type="ECO:0008006" key="6">
    <source>
        <dbReference type="Google" id="ProtNLM"/>
    </source>
</evidence>
<feature type="compositionally biased region" description="Low complexity" evidence="2">
    <location>
        <begin position="534"/>
        <end position="545"/>
    </location>
</feature>
<keyword evidence="1" id="KW-0175">Coiled coil</keyword>
<feature type="compositionally biased region" description="Low complexity" evidence="2">
    <location>
        <begin position="578"/>
        <end position="635"/>
    </location>
</feature>
<evidence type="ECO:0000313" key="4">
    <source>
        <dbReference type="EMBL" id="QDT19351.1"/>
    </source>
</evidence>
<feature type="compositionally biased region" description="Polar residues" evidence="2">
    <location>
        <begin position="636"/>
        <end position="647"/>
    </location>
</feature>
<reference evidence="4 5" key="1">
    <citation type="submission" date="2019-02" db="EMBL/GenBank/DDBJ databases">
        <title>Deep-cultivation of Planctomycetes and their phenomic and genomic characterization uncovers novel biology.</title>
        <authorList>
            <person name="Wiegand S."/>
            <person name="Jogler M."/>
            <person name="Boedeker C."/>
            <person name="Pinto D."/>
            <person name="Vollmers J."/>
            <person name="Rivas-Marin E."/>
            <person name="Kohn T."/>
            <person name="Peeters S.H."/>
            <person name="Heuer A."/>
            <person name="Rast P."/>
            <person name="Oberbeckmann S."/>
            <person name="Bunk B."/>
            <person name="Jeske O."/>
            <person name="Meyerdierks A."/>
            <person name="Storesund J.E."/>
            <person name="Kallscheuer N."/>
            <person name="Luecker S."/>
            <person name="Lage O.M."/>
            <person name="Pohl T."/>
            <person name="Merkel B.J."/>
            <person name="Hornburger P."/>
            <person name="Mueller R.-W."/>
            <person name="Bruemmer F."/>
            <person name="Labrenz M."/>
            <person name="Spormann A.M."/>
            <person name="Op den Camp H."/>
            <person name="Overmann J."/>
            <person name="Amann R."/>
            <person name="Jetten M.S.M."/>
            <person name="Mascher T."/>
            <person name="Medema M.H."/>
            <person name="Devos D.P."/>
            <person name="Kaster A.-K."/>
            <person name="Ovreas L."/>
            <person name="Rohde M."/>
            <person name="Galperin M.Y."/>
            <person name="Jogler C."/>
        </authorList>
    </citation>
    <scope>NUCLEOTIDE SEQUENCE [LARGE SCALE GENOMIC DNA]</scope>
    <source>
        <strain evidence="4 5">HG66A1</strain>
    </source>
</reference>
<feature type="compositionally biased region" description="Polar residues" evidence="2">
    <location>
        <begin position="565"/>
        <end position="577"/>
    </location>
</feature>
<evidence type="ECO:0000313" key="5">
    <source>
        <dbReference type="Proteomes" id="UP000320421"/>
    </source>
</evidence>
<dbReference type="Proteomes" id="UP000320421">
    <property type="component" value="Chromosome"/>
</dbReference>
<protein>
    <recommendedName>
        <fullName evidence="6">IncA protein</fullName>
    </recommendedName>
</protein>
<dbReference type="EMBL" id="CP036266">
    <property type="protein sequence ID" value="QDT19351.1"/>
    <property type="molecule type" value="Genomic_DNA"/>
</dbReference>
<organism evidence="4 5">
    <name type="scientific">Gimesia chilikensis</name>
    <dbReference type="NCBI Taxonomy" id="2605989"/>
    <lineage>
        <taxon>Bacteria</taxon>
        <taxon>Pseudomonadati</taxon>
        <taxon>Planctomycetota</taxon>
        <taxon>Planctomycetia</taxon>
        <taxon>Planctomycetales</taxon>
        <taxon>Planctomycetaceae</taxon>
        <taxon>Gimesia</taxon>
    </lineage>
</organism>
<gene>
    <name evidence="4" type="ORF">HG66A1_11160</name>
</gene>
<dbReference type="OrthoDB" id="233190at2"/>
<name>A0A517PJ59_9PLAN</name>
<dbReference type="RefSeq" id="WP_145181203.1">
    <property type="nucleotide sequence ID" value="NZ_CP036266.1"/>
</dbReference>
<feature type="region of interest" description="Disordered" evidence="2">
    <location>
        <begin position="365"/>
        <end position="395"/>
    </location>
</feature>
<feature type="region of interest" description="Disordered" evidence="2">
    <location>
        <begin position="421"/>
        <end position="651"/>
    </location>
</feature>
<sequence>MSRKGNEARSVSLFPFLAVLICAMGALIFLLVVTTRRIRHQAVLQVQQVVIEETVEDDLFPPILFGAEEAEPVQAPPVVMIPEPEVKEPEPEPEPKIINLAADKEARLRALQLQKAKKLAALKDQNLMLVRLKNELSQSESQLNETQKQFQSLQSKDKELDQNLAKLKEQKARVAEMLQEELNSLAKKKQSQKSARSKYSIVPYDGRTGTAKRPILIECTDEGLTFQPEGITLTPDDLQDFTPGHNPLLSGTQALFRYWSGKDRNSGQEPYVLILVRPSGSVGYYVARKLLGNLDLDSGYELIDADWELALPKQDPVAKEVCQDAIDRVLSGRRQLVSQLNQKQTASPQERRLQFDARTGMVRVIEPEEGLGTGQGTEKSAVGGAGSGDGKSHFSDVLTPRQQMARAEYLRKVANQPNIVYKEGFDDGDSAQGERGTGSKLERVTGRGTSTGKRGLPGSLEGAEVYDLDELKRGPGSGFGEDGGLKRAKVMGRDQLREMAEQHLVELKKLQGQGASGKPGQSGDQRTPGDQQLAGSAASGSTSSGQRVIENPYLKKQGSREGTAESGQTVAGQQGMRSSESTPGSSANPSSSNASSQSSNPFQSSASGSSAAGAGNANSVSLSRSRSAQAESESSINRQWGPPQSRSGIGFEREISIQIGSDRIIVGDEKQLQLDPGMSPQRLQASLFAVMDQYVQSWGPAPKGFYWVPSLQFTISPGGNQYYERIKSSAQKMGLETEAQYTLEPLPAGPAASTGKEQ</sequence>
<evidence type="ECO:0000256" key="1">
    <source>
        <dbReference type="SAM" id="Coils"/>
    </source>
</evidence>
<proteinExistence type="predicted"/>
<keyword evidence="3" id="KW-0472">Membrane</keyword>
<keyword evidence="3" id="KW-0812">Transmembrane</keyword>
<feature type="compositionally biased region" description="Basic and acidic residues" evidence="2">
    <location>
        <begin position="491"/>
        <end position="509"/>
    </location>
</feature>
<feature type="coiled-coil region" evidence="1">
    <location>
        <begin position="122"/>
        <end position="195"/>
    </location>
</feature>
<keyword evidence="5" id="KW-1185">Reference proteome</keyword>
<feature type="transmembrane region" description="Helical" evidence="3">
    <location>
        <begin position="12"/>
        <end position="33"/>
    </location>
</feature>
<evidence type="ECO:0000256" key="3">
    <source>
        <dbReference type="SAM" id="Phobius"/>
    </source>
</evidence>
<accession>A0A517PJ59</accession>